<sequence length="112" mass="12506">MASKEKEVVIAQPSLKRLQNGPKGASSSAAKAGPARRFGAKAKEAKYAPENWIYEGRLAFEFPTIQDKLHVLGVGYIFAELEECNLTLVRDFYANWDTSFVEKTKVKIRGQV</sequence>
<keyword evidence="3" id="KW-1185">Reference proteome</keyword>
<accession>A0ABS8V373</accession>
<evidence type="ECO:0000256" key="1">
    <source>
        <dbReference type="SAM" id="MobiDB-lite"/>
    </source>
</evidence>
<proteinExistence type="predicted"/>
<feature type="compositionally biased region" description="Low complexity" evidence="1">
    <location>
        <begin position="21"/>
        <end position="35"/>
    </location>
</feature>
<reference evidence="2 3" key="1">
    <citation type="journal article" date="2021" name="BMC Genomics">
        <title>Datura genome reveals duplications of psychoactive alkaloid biosynthetic genes and high mutation rate following tissue culture.</title>
        <authorList>
            <person name="Rajewski A."/>
            <person name="Carter-House D."/>
            <person name="Stajich J."/>
            <person name="Litt A."/>
        </authorList>
    </citation>
    <scope>NUCLEOTIDE SEQUENCE [LARGE SCALE GENOMIC DNA]</scope>
    <source>
        <strain evidence="2">AR-01</strain>
    </source>
</reference>
<name>A0ABS8V373_DATST</name>
<feature type="non-terminal residue" evidence="2">
    <location>
        <position position="112"/>
    </location>
</feature>
<evidence type="ECO:0000313" key="2">
    <source>
        <dbReference type="EMBL" id="MCD9640822.1"/>
    </source>
</evidence>
<dbReference type="Proteomes" id="UP000823775">
    <property type="component" value="Unassembled WGS sequence"/>
</dbReference>
<organism evidence="2 3">
    <name type="scientific">Datura stramonium</name>
    <name type="common">Jimsonweed</name>
    <name type="synonym">Common thornapple</name>
    <dbReference type="NCBI Taxonomy" id="4076"/>
    <lineage>
        <taxon>Eukaryota</taxon>
        <taxon>Viridiplantae</taxon>
        <taxon>Streptophyta</taxon>
        <taxon>Embryophyta</taxon>
        <taxon>Tracheophyta</taxon>
        <taxon>Spermatophyta</taxon>
        <taxon>Magnoliopsida</taxon>
        <taxon>eudicotyledons</taxon>
        <taxon>Gunneridae</taxon>
        <taxon>Pentapetalae</taxon>
        <taxon>asterids</taxon>
        <taxon>lamiids</taxon>
        <taxon>Solanales</taxon>
        <taxon>Solanaceae</taxon>
        <taxon>Solanoideae</taxon>
        <taxon>Datureae</taxon>
        <taxon>Datura</taxon>
    </lineage>
</organism>
<comment type="caution">
    <text evidence="2">The sequence shown here is derived from an EMBL/GenBank/DDBJ whole genome shotgun (WGS) entry which is preliminary data.</text>
</comment>
<evidence type="ECO:0000313" key="3">
    <source>
        <dbReference type="Proteomes" id="UP000823775"/>
    </source>
</evidence>
<feature type="region of interest" description="Disordered" evidence="1">
    <location>
        <begin position="1"/>
        <end position="38"/>
    </location>
</feature>
<protein>
    <submittedName>
        <fullName evidence="2">Uncharacterized protein</fullName>
    </submittedName>
</protein>
<gene>
    <name evidence="2" type="ORF">HAX54_026482</name>
</gene>
<dbReference type="EMBL" id="JACEIK010003216">
    <property type="protein sequence ID" value="MCD9640822.1"/>
    <property type="molecule type" value="Genomic_DNA"/>
</dbReference>